<proteinExistence type="predicted"/>
<evidence type="ECO:0000256" key="1">
    <source>
        <dbReference type="ARBA" id="ARBA00004141"/>
    </source>
</evidence>
<evidence type="ECO:0000256" key="2">
    <source>
        <dbReference type="ARBA" id="ARBA00022692"/>
    </source>
</evidence>
<comment type="caution">
    <text evidence="6">The sequence shown here is derived from an EMBL/GenBank/DDBJ whole genome shotgun (WGS) entry which is preliminary data.</text>
</comment>
<evidence type="ECO:0000256" key="5">
    <source>
        <dbReference type="SAM" id="Phobius"/>
    </source>
</evidence>
<keyword evidence="2 5" id="KW-0812">Transmembrane</keyword>
<keyword evidence="3 5" id="KW-1133">Transmembrane helix</keyword>
<evidence type="ECO:0000313" key="7">
    <source>
        <dbReference type="Proteomes" id="UP001279734"/>
    </source>
</evidence>
<protein>
    <submittedName>
        <fullName evidence="6">Uncharacterized protein</fullName>
    </submittedName>
</protein>
<dbReference type="InterPro" id="IPR036259">
    <property type="entry name" value="MFS_trans_sf"/>
</dbReference>
<keyword evidence="4 5" id="KW-0472">Membrane</keyword>
<keyword evidence="7" id="KW-1185">Reference proteome</keyword>
<evidence type="ECO:0000256" key="3">
    <source>
        <dbReference type="ARBA" id="ARBA00022989"/>
    </source>
</evidence>
<gene>
    <name evidence="6" type="ORF">Nepgr_024608</name>
</gene>
<dbReference type="EMBL" id="BSYO01000025">
    <property type="protein sequence ID" value="GMH22765.1"/>
    <property type="molecule type" value="Genomic_DNA"/>
</dbReference>
<dbReference type="Proteomes" id="UP001279734">
    <property type="component" value="Unassembled WGS sequence"/>
</dbReference>
<comment type="subcellular location">
    <subcellularLocation>
        <location evidence="1">Membrane</location>
        <topology evidence="1">Multi-pass membrane protein</topology>
    </subcellularLocation>
</comment>
<dbReference type="GO" id="GO:0009705">
    <property type="term" value="C:plant-type vacuole membrane"/>
    <property type="evidence" value="ECO:0007669"/>
    <property type="project" value="TreeGrafter"/>
</dbReference>
<dbReference type="AlphaFoldDB" id="A0AAD3T4I0"/>
<evidence type="ECO:0000256" key="4">
    <source>
        <dbReference type="ARBA" id="ARBA00023136"/>
    </source>
</evidence>
<dbReference type="GO" id="GO:0022857">
    <property type="term" value="F:transmembrane transporter activity"/>
    <property type="evidence" value="ECO:0007669"/>
    <property type="project" value="InterPro"/>
</dbReference>
<dbReference type="GO" id="GO:1905011">
    <property type="term" value="P:transmembrane phosphate ion transport from cytosol to vacuole"/>
    <property type="evidence" value="ECO:0007669"/>
    <property type="project" value="TreeGrafter"/>
</dbReference>
<reference evidence="6" key="1">
    <citation type="submission" date="2023-05" db="EMBL/GenBank/DDBJ databases">
        <title>Nepenthes gracilis genome sequencing.</title>
        <authorList>
            <person name="Fukushima K."/>
        </authorList>
    </citation>
    <scope>NUCLEOTIDE SEQUENCE</scope>
    <source>
        <strain evidence="6">SING2019-196</strain>
    </source>
</reference>
<dbReference type="InterPro" id="IPR051068">
    <property type="entry name" value="MFS_Domain-Containing_Protein"/>
</dbReference>
<dbReference type="SUPFAM" id="SSF103473">
    <property type="entry name" value="MFS general substrate transporter"/>
    <property type="match status" value="1"/>
</dbReference>
<dbReference type="Pfam" id="PF07690">
    <property type="entry name" value="MFS_1"/>
    <property type="match status" value="1"/>
</dbReference>
<feature type="transmembrane region" description="Helical" evidence="5">
    <location>
        <begin position="114"/>
        <end position="134"/>
    </location>
</feature>
<sequence length="319" mass="35547">MNFVKFLRNIRNLSAILNSVEVTCNENIPDQRSFLSLPPSLYICMLLESYHRLGSARTVNRRYISDVVPLSIRRGASIGFVSASALGMACGPALAGLLQTSFKFYKLTFNYVTLPGWVMAAAWLFYILLLWISFRESSHDEDQSIPQSTADAESAEYDAVENGMRAPLLSSYYDKKEGEEGATSDETLDKSPATSIGLAYALLTPPVKVQLLIYFMLKYAMEILLSESGIIMTYYFDWSTSTVAIFLACLGFTVLPVSILVGSYISKIFEERGQSITSVSTNVPEACTRDLQPWTTIYGGWYTGSSGCRWHYNPSWILG</sequence>
<name>A0AAD3T4I0_NEPGR</name>
<feature type="transmembrane region" description="Helical" evidence="5">
    <location>
        <begin position="211"/>
        <end position="236"/>
    </location>
</feature>
<dbReference type="InterPro" id="IPR011701">
    <property type="entry name" value="MFS"/>
</dbReference>
<organism evidence="6 7">
    <name type="scientific">Nepenthes gracilis</name>
    <name type="common">Slender pitcher plant</name>
    <dbReference type="NCBI Taxonomy" id="150966"/>
    <lineage>
        <taxon>Eukaryota</taxon>
        <taxon>Viridiplantae</taxon>
        <taxon>Streptophyta</taxon>
        <taxon>Embryophyta</taxon>
        <taxon>Tracheophyta</taxon>
        <taxon>Spermatophyta</taxon>
        <taxon>Magnoliopsida</taxon>
        <taxon>eudicotyledons</taxon>
        <taxon>Gunneridae</taxon>
        <taxon>Pentapetalae</taxon>
        <taxon>Caryophyllales</taxon>
        <taxon>Nepenthaceae</taxon>
        <taxon>Nepenthes</taxon>
    </lineage>
</organism>
<dbReference type="PANTHER" id="PTHR23510">
    <property type="entry name" value="INNER MEMBRANE TRANSPORT PROTEIN YAJR"/>
    <property type="match status" value="1"/>
</dbReference>
<dbReference type="PANTHER" id="PTHR23510:SF75">
    <property type="entry name" value="SPX DOMAIN-CONTAINING PROTEIN"/>
    <property type="match status" value="1"/>
</dbReference>
<feature type="transmembrane region" description="Helical" evidence="5">
    <location>
        <begin position="78"/>
        <end position="102"/>
    </location>
</feature>
<feature type="transmembrane region" description="Helical" evidence="5">
    <location>
        <begin position="242"/>
        <end position="265"/>
    </location>
</feature>
<accession>A0AAD3T4I0</accession>
<evidence type="ECO:0000313" key="6">
    <source>
        <dbReference type="EMBL" id="GMH22765.1"/>
    </source>
</evidence>
<dbReference type="Gene3D" id="1.20.1250.20">
    <property type="entry name" value="MFS general substrate transporter like domains"/>
    <property type="match status" value="1"/>
</dbReference>